<dbReference type="Pfam" id="PF00111">
    <property type="entry name" value="Fer2"/>
    <property type="match status" value="1"/>
</dbReference>
<dbReference type="SUPFAM" id="SSF54292">
    <property type="entry name" value="2Fe-2S ferredoxin-like"/>
    <property type="match status" value="1"/>
</dbReference>
<dbReference type="InterPro" id="IPR036010">
    <property type="entry name" value="2Fe-2S_ferredoxin-like_sf"/>
</dbReference>
<proteinExistence type="predicted"/>
<dbReference type="PANTHER" id="PTHR42895:SF2">
    <property type="entry name" value="IRON-SULFUR CLUSTER PROTEIN"/>
    <property type="match status" value="1"/>
</dbReference>
<dbReference type="Pfam" id="PF17651">
    <property type="entry name" value="Raco_middle"/>
    <property type="match status" value="1"/>
</dbReference>
<name>A0A6C2UDH5_9BACT</name>
<evidence type="ECO:0000259" key="1">
    <source>
        <dbReference type="PROSITE" id="PS51085"/>
    </source>
</evidence>
<feature type="domain" description="2Fe-2S ferredoxin-type" evidence="1">
    <location>
        <begin position="10"/>
        <end position="101"/>
    </location>
</feature>
<dbReference type="InterPro" id="IPR052911">
    <property type="entry name" value="Corrinoid_activation_enz"/>
</dbReference>
<dbReference type="Proteomes" id="UP000346198">
    <property type="component" value="Unassembled WGS sequence"/>
</dbReference>
<dbReference type="CDD" id="cd00207">
    <property type="entry name" value="fer2"/>
    <property type="match status" value="1"/>
</dbReference>
<dbReference type="Gene3D" id="3.10.20.30">
    <property type="match status" value="1"/>
</dbReference>
<dbReference type="Gene3D" id="3.30.420.480">
    <property type="entry name" value="Domain of unknown function (DUF4445)"/>
    <property type="match status" value="1"/>
</dbReference>
<gene>
    <name evidence="2" type="ORF">SCARR_00261</name>
</gene>
<accession>A0A6C2UDH5</accession>
<dbReference type="InterPro" id="IPR027980">
    <property type="entry name" value="RACo_C"/>
</dbReference>
<protein>
    <recommendedName>
        <fullName evidence="1">2Fe-2S ferredoxin-type domain-containing protein</fullName>
    </recommendedName>
</protein>
<reference evidence="2 3" key="1">
    <citation type="submission" date="2019-04" db="EMBL/GenBank/DDBJ databases">
        <authorList>
            <person name="Van Vliet M D."/>
        </authorList>
    </citation>
    <scope>NUCLEOTIDE SEQUENCE [LARGE SCALE GENOMIC DNA]</scope>
    <source>
        <strain evidence="2 3">F21</strain>
    </source>
</reference>
<evidence type="ECO:0000313" key="2">
    <source>
        <dbReference type="EMBL" id="VGO18210.1"/>
    </source>
</evidence>
<dbReference type="AlphaFoldDB" id="A0A6C2UDH5"/>
<dbReference type="EMBL" id="CAAHFH010000001">
    <property type="protein sequence ID" value="VGO18210.1"/>
    <property type="molecule type" value="Genomic_DNA"/>
</dbReference>
<dbReference type="Pfam" id="PF14574">
    <property type="entry name" value="RACo_C_ter"/>
    <property type="match status" value="1"/>
</dbReference>
<evidence type="ECO:0000313" key="3">
    <source>
        <dbReference type="Proteomes" id="UP000346198"/>
    </source>
</evidence>
<organism evidence="2 3">
    <name type="scientific">Pontiella sulfatireligans</name>
    <dbReference type="NCBI Taxonomy" id="2750658"/>
    <lineage>
        <taxon>Bacteria</taxon>
        <taxon>Pseudomonadati</taxon>
        <taxon>Kiritimatiellota</taxon>
        <taxon>Kiritimatiellia</taxon>
        <taxon>Kiritimatiellales</taxon>
        <taxon>Pontiellaceae</taxon>
        <taxon>Pontiella</taxon>
    </lineage>
</organism>
<dbReference type="InterPro" id="IPR012675">
    <property type="entry name" value="Beta-grasp_dom_sf"/>
</dbReference>
<dbReference type="GO" id="GO:0051536">
    <property type="term" value="F:iron-sulfur cluster binding"/>
    <property type="evidence" value="ECO:0007669"/>
    <property type="project" value="InterPro"/>
</dbReference>
<dbReference type="PANTHER" id="PTHR42895">
    <property type="entry name" value="IRON-SULFUR CLUSTER-BINDING PROTEIN-RELATED"/>
    <property type="match status" value="1"/>
</dbReference>
<sequence>MPSALPPNRMTIKIHFNGRSVAVESDSDRSVLELARKAGWHIDAKCGGRGSCASCNVLLGEGRYRVFDEEIEVLPEQRREVLSCQTKVLSENAEFFIPRSSVISFDGARIADEMEIPEHAFNPRFKVGCGVAVDVGTTTVVAALLDLKTGKVLSRESLYNQQILKADDVVSRISLCNTEGQLEALQELVIGHTLNPLIHKLCAGTGTAPEEIVHLAVSGNTVMMHIFFGVSPVSIGTIPFKPVSHFFKSTATELGIDINPGALVEDVPAISGYVGGDITSDLYASNLWKNSGLTVLIDIGTNGEMAACLDGKISACATAAGPAFEGAGLLHGARAASRAIDTIKYDANLDFELTVIGEPNPMGLCGSAIIDFIADGFRCKLINMMGRYDVEMLRKNFRYESVCNMHACMLVAPELSATGESITITEGDIAEILKAKAAIYGGLKSLLAELGKTVQEIDHIVLAGGFAKHINLENAICIGLLPDIGTEKYEVIGNGSLAGAALALLDQSTEQAYLELIKKPEIVTLNQTDHFTNHFQEALAIPNLEEDDFPSMGTDKAE</sequence>
<dbReference type="InterPro" id="IPR041414">
    <property type="entry name" value="Raco-like_middle"/>
</dbReference>
<dbReference type="InterPro" id="IPR042259">
    <property type="entry name" value="Raco-like_middle_sf"/>
</dbReference>
<dbReference type="InterPro" id="IPR001041">
    <property type="entry name" value="2Fe-2S_ferredoxin-type"/>
</dbReference>
<dbReference type="InterPro" id="IPR043129">
    <property type="entry name" value="ATPase_NBD"/>
</dbReference>
<dbReference type="PROSITE" id="PS51085">
    <property type="entry name" value="2FE2S_FER_2"/>
    <property type="match status" value="1"/>
</dbReference>
<dbReference type="SUPFAM" id="SSF53067">
    <property type="entry name" value="Actin-like ATPase domain"/>
    <property type="match status" value="1"/>
</dbReference>
<keyword evidence="3" id="KW-1185">Reference proteome</keyword>